<dbReference type="AlphaFoldDB" id="A0A9Q4FQS4"/>
<evidence type="ECO:0000313" key="2">
    <source>
        <dbReference type="EMBL" id="MCP8886551.1"/>
    </source>
</evidence>
<keyword evidence="3" id="KW-1185">Reference proteome</keyword>
<organism evidence="2 3">
    <name type="scientific">Devosia ureilytica</name>
    <dbReference type="NCBI Taxonomy" id="2952754"/>
    <lineage>
        <taxon>Bacteria</taxon>
        <taxon>Pseudomonadati</taxon>
        <taxon>Pseudomonadota</taxon>
        <taxon>Alphaproteobacteria</taxon>
        <taxon>Hyphomicrobiales</taxon>
        <taxon>Devosiaceae</taxon>
        <taxon>Devosia</taxon>
    </lineage>
</organism>
<comment type="caution">
    <text evidence="2">The sequence shown here is derived from an EMBL/GenBank/DDBJ whole genome shotgun (WGS) entry which is preliminary data.</text>
</comment>
<reference evidence="2" key="1">
    <citation type="submission" date="2022-06" db="EMBL/GenBank/DDBJ databases">
        <title>Devosia sp. XJ19-45 genome assembly.</title>
        <authorList>
            <person name="Li B."/>
            <person name="Cai M."/>
            <person name="Nie G."/>
            <person name="Li W."/>
        </authorList>
    </citation>
    <scope>NUCLEOTIDE SEQUENCE</scope>
    <source>
        <strain evidence="2">XJ19-45</strain>
    </source>
</reference>
<gene>
    <name evidence="2" type="ORF">NF348_05495</name>
</gene>
<evidence type="ECO:0000313" key="3">
    <source>
        <dbReference type="Proteomes" id="UP001060275"/>
    </source>
</evidence>
<protein>
    <recommendedName>
        <fullName evidence="4">PepSY domain-containing protein</fullName>
    </recommendedName>
</protein>
<evidence type="ECO:0008006" key="4">
    <source>
        <dbReference type="Google" id="ProtNLM"/>
    </source>
</evidence>
<name>A0A9Q4FQS4_9HYPH</name>
<proteinExistence type="predicted"/>
<accession>A0A9Q4FQS4</accession>
<feature type="chain" id="PRO_5040189784" description="PepSY domain-containing protein" evidence="1">
    <location>
        <begin position="25"/>
        <end position="87"/>
    </location>
</feature>
<feature type="signal peptide" evidence="1">
    <location>
        <begin position="1"/>
        <end position="24"/>
    </location>
</feature>
<dbReference type="EMBL" id="JAMWDU010000002">
    <property type="protein sequence ID" value="MCP8886551.1"/>
    <property type="molecule type" value="Genomic_DNA"/>
</dbReference>
<dbReference type="RefSeq" id="WP_254673763.1">
    <property type="nucleotide sequence ID" value="NZ_JAMWDU010000002.1"/>
</dbReference>
<evidence type="ECO:0000256" key="1">
    <source>
        <dbReference type="SAM" id="SignalP"/>
    </source>
</evidence>
<keyword evidence="1" id="KW-0732">Signal</keyword>
<sequence length="87" mass="9061">MIKNTVIALVAAAAFAGVAAPAMAGSLVATSDSDFNADYVLSELQHKGIDAASVEEWGDYVTALVTADDGRQTILFFNPTTLEQVAL</sequence>
<dbReference type="Proteomes" id="UP001060275">
    <property type="component" value="Unassembled WGS sequence"/>
</dbReference>